<sequence>MSFSSLAKFGEETLRLKLLDCHKDSVPRLADAYATASAGGVPLEVQL</sequence>
<name>A0A0A9GVN4_ARUDO</name>
<evidence type="ECO:0000313" key="1">
    <source>
        <dbReference type="EMBL" id="JAE27589.1"/>
    </source>
</evidence>
<organism evidence="1">
    <name type="scientific">Arundo donax</name>
    <name type="common">Giant reed</name>
    <name type="synonym">Donax arundinaceus</name>
    <dbReference type="NCBI Taxonomy" id="35708"/>
    <lineage>
        <taxon>Eukaryota</taxon>
        <taxon>Viridiplantae</taxon>
        <taxon>Streptophyta</taxon>
        <taxon>Embryophyta</taxon>
        <taxon>Tracheophyta</taxon>
        <taxon>Spermatophyta</taxon>
        <taxon>Magnoliopsida</taxon>
        <taxon>Liliopsida</taxon>
        <taxon>Poales</taxon>
        <taxon>Poaceae</taxon>
        <taxon>PACMAD clade</taxon>
        <taxon>Arundinoideae</taxon>
        <taxon>Arundineae</taxon>
        <taxon>Arundo</taxon>
    </lineage>
</organism>
<dbReference type="AlphaFoldDB" id="A0A0A9GVN4"/>
<proteinExistence type="predicted"/>
<protein>
    <submittedName>
        <fullName evidence="1">Uncharacterized protein</fullName>
    </submittedName>
</protein>
<reference evidence="1" key="1">
    <citation type="submission" date="2014-09" db="EMBL/GenBank/DDBJ databases">
        <authorList>
            <person name="Magalhaes I.L.F."/>
            <person name="Oliveira U."/>
            <person name="Santos F.R."/>
            <person name="Vidigal T.H.D.A."/>
            <person name="Brescovit A.D."/>
            <person name="Santos A.J."/>
        </authorList>
    </citation>
    <scope>NUCLEOTIDE SEQUENCE</scope>
    <source>
        <tissue evidence="1">Shoot tissue taken approximately 20 cm above the soil surface</tissue>
    </source>
</reference>
<dbReference type="EMBL" id="GBRH01170307">
    <property type="protein sequence ID" value="JAE27589.1"/>
    <property type="molecule type" value="Transcribed_RNA"/>
</dbReference>
<reference evidence="1" key="2">
    <citation type="journal article" date="2015" name="Data Brief">
        <title>Shoot transcriptome of the giant reed, Arundo donax.</title>
        <authorList>
            <person name="Barrero R.A."/>
            <person name="Guerrero F.D."/>
            <person name="Moolhuijzen P."/>
            <person name="Goolsby J.A."/>
            <person name="Tidwell J."/>
            <person name="Bellgard S.E."/>
            <person name="Bellgard M.I."/>
        </authorList>
    </citation>
    <scope>NUCLEOTIDE SEQUENCE</scope>
    <source>
        <tissue evidence="1">Shoot tissue taken approximately 20 cm above the soil surface</tissue>
    </source>
</reference>
<accession>A0A0A9GVN4</accession>